<dbReference type="InterPro" id="IPR014144">
    <property type="entry name" value="LigD_PE_domain"/>
</dbReference>
<protein>
    <recommendedName>
        <fullName evidence="2">DNA ligase (ATP)</fullName>
        <ecNumber evidence="2">6.5.1.1</ecNumber>
    </recommendedName>
</protein>
<dbReference type="InterPro" id="IPR014146">
    <property type="entry name" value="LigD_ligase_dom"/>
</dbReference>
<dbReference type="CDD" id="cd07906">
    <property type="entry name" value="Adenylation_DNA_ligase_LigD_LigC"/>
    <property type="match status" value="1"/>
</dbReference>
<dbReference type="PANTHER" id="PTHR45674:SF4">
    <property type="entry name" value="DNA LIGASE 1"/>
    <property type="match status" value="1"/>
</dbReference>
<feature type="region of interest" description="Disordered" evidence="5">
    <location>
        <begin position="1"/>
        <end position="34"/>
    </location>
</feature>
<dbReference type="Pfam" id="PF04679">
    <property type="entry name" value="DNA_ligase_A_C"/>
    <property type="match status" value="1"/>
</dbReference>
<feature type="domain" description="ATP-dependent DNA ligase family profile" evidence="6">
    <location>
        <begin position="275"/>
        <end position="398"/>
    </location>
</feature>
<evidence type="ECO:0000256" key="5">
    <source>
        <dbReference type="SAM" id="MobiDB-lite"/>
    </source>
</evidence>
<evidence type="ECO:0000259" key="6">
    <source>
        <dbReference type="PROSITE" id="PS50160"/>
    </source>
</evidence>
<dbReference type="NCBIfam" id="TIGR02777">
    <property type="entry name" value="LigD_PE_dom"/>
    <property type="match status" value="1"/>
</dbReference>
<dbReference type="SUPFAM" id="SSF50249">
    <property type="entry name" value="Nucleic acid-binding proteins"/>
    <property type="match status" value="1"/>
</dbReference>
<comment type="similarity">
    <text evidence="1">Belongs to the ATP-dependent DNA ligase family.</text>
</comment>
<dbReference type="GO" id="GO:0016874">
    <property type="term" value="F:ligase activity"/>
    <property type="evidence" value="ECO:0007669"/>
    <property type="project" value="UniProtKB-KW"/>
</dbReference>
<dbReference type="InterPro" id="IPR050191">
    <property type="entry name" value="ATP-dep_DNA_ligase"/>
</dbReference>
<dbReference type="EC" id="6.5.1.1" evidence="2"/>
<evidence type="ECO:0000256" key="3">
    <source>
        <dbReference type="ARBA" id="ARBA00022598"/>
    </source>
</evidence>
<evidence type="ECO:0000313" key="8">
    <source>
        <dbReference type="Proteomes" id="UP000800981"/>
    </source>
</evidence>
<dbReference type="Gene3D" id="3.30.470.30">
    <property type="entry name" value="DNA ligase/mRNA capping enzyme"/>
    <property type="match status" value="1"/>
</dbReference>
<organism evidence="7 8">
    <name type="scientific">Motilibacter deserti</name>
    <dbReference type="NCBI Taxonomy" id="2714956"/>
    <lineage>
        <taxon>Bacteria</taxon>
        <taxon>Bacillati</taxon>
        <taxon>Actinomycetota</taxon>
        <taxon>Actinomycetes</taxon>
        <taxon>Motilibacterales</taxon>
        <taxon>Motilibacteraceae</taxon>
        <taxon>Motilibacter</taxon>
    </lineage>
</organism>
<dbReference type="PANTHER" id="PTHR45674">
    <property type="entry name" value="DNA LIGASE 1/3 FAMILY MEMBER"/>
    <property type="match status" value="1"/>
</dbReference>
<name>A0ABX0GVI8_9ACTN</name>
<dbReference type="InterPro" id="IPR012310">
    <property type="entry name" value="DNA_ligase_ATP-dep_cent"/>
</dbReference>
<feature type="compositionally biased region" description="Basic and acidic residues" evidence="5">
    <location>
        <begin position="1"/>
        <end position="20"/>
    </location>
</feature>
<dbReference type="SUPFAM" id="SSF56091">
    <property type="entry name" value="DNA ligase/mRNA capping enzyme, catalytic domain"/>
    <property type="match status" value="1"/>
</dbReference>
<dbReference type="InterPro" id="IPR012340">
    <property type="entry name" value="NA-bd_OB-fold"/>
</dbReference>
<dbReference type="PROSITE" id="PS50160">
    <property type="entry name" value="DNA_LIGASE_A3"/>
    <property type="match status" value="1"/>
</dbReference>
<dbReference type="InterPro" id="IPR012309">
    <property type="entry name" value="DNA_ligase_ATP-dep_C"/>
</dbReference>
<evidence type="ECO:0000256" key="4">
    <source>
        <dbReference type="ARBA" id="ARBA00034003"/>
    </source>
</evidence>
<keyword evidence="3 7" id="KW-0436">Ligase</keyword>
<evidence type="ECO:0000256" key="2">
    <source>
        <dbReference type="ARBA" id="ARBA00012727"/>
    </source>
</evidence>
<dbReference type="NCBIfam" id="TIGR02779">
    <property type="entry name" value="NHEJ_ligase_lig"/>
    <property type="match status" value="1"/>
</dbReference>
<evidence type="ECO:0000313" key="7">
    <source>
        <dbReference type="EMBL" id="NHC13652.1"/>
    </source>
</evidence>
<dbReference type="Gene3D" id="3.30.1490.70">
    <property type="match status" value="1"/>
</dbReference>
<dbReference type="Gene3D" id="2.40.50.140">
    <property type="entry name" value="Nucleic acid-binding proteins"/>
    <property type="match status" value="1"/>
</dbReference>
<proteinExistence type="inferred from homology"/>
<sequence>MAAKDRLSTYRSMRSAERTPEPVPAEGPLPAGNDDTFVIQEHHATALHWDFRLERGGVLVSWAVPKGLPTDPKRNHLAVHTEDHPMDYASFAGEIPHGEYGGGQVYQWARGTYETVKWTDREVQVVLHGGPAEIDGAKFVLFQTGGKNWMVHRMSPAPAAASGRSWAPLPELIKPMLATAGSLPPPRDDDQWAFEMKWDGIRAVVYIEGGRARAVSRNDLDVTGGYPELRALGEALGSRQVVLDGELVAFGPDGRVSFGALQQRMHVRGASQVRSLARSVPVTYLIFDVLHLDGESTLELPYDERRALLEGLGLAGARWATPPVFVGGGADAMAVSKAQGLEGVVAKKRDSTYDPGRRSGCWVKVKHFLTQEVVLAGWKPGEGRRRGGIGSLVLGVYGDEGLTYVGNVGTGFTAAALADLERTLAPLEQAQSPFDVEVPKTHAKDVHWISPTLVGEVEFGNWTRDGRLRHPSWRGLRPDKRAEEVRVEPQGNG</sequence>
<evidence type="ECO:0000256" key="1">
    <source>
        <dbReference type="ARBA" id="ARBA00007572"/>
    </source>
</evidence>
<comment type="catalytic activity">
    <reaction evidence="4">
        <text>ATP + (deoxyribonucleotide)n-3'-hydroxyl + 5'-phospho-(deoxyribonucleotide)m = (deoxyribonucleotide)n+m + AMP + diphosphate.</text>
        <dbReference type="EC" id="6.5.1.1"/>
    </reaction>
</comment>
<keyword evidence="8" id="KW-1185">Reference proteome</keyword>
<dbReference type="CDD" id="cd07971">
    <property type="entry name" value="OBF_DNA_ligase_LigD"/>
    <property type="match status" value="1"/>
</dbReference>
<accession>A0ABX0GVI8</accession>
<dbReference type="EMBL" id="JAANNP010000002">
    <property type="protein sequence ID" value="NHC13652.1"/>
    <property type="molecule type" value="Genomic_DNA"/>
</dbReference>
<comment type="caution">
    <text evidence="7">The sequence shown here is derived from an EMBL/GenBank/DDBJ whole genome shotgun (WGS) entry which is preliminary data.</text>
</comment>
<dbReference type="Pfam" id="PF01068">
    <property type="entry name" value="DNA_ligase_A_M"/>
    <property type="match status" value="1"/>
</dbReference>
<dbReference type="Proteomes" id="UP000800981">
    <property type="component" value="Unassembled WGS sequence"/>
</dbReference>
<reference evidence="7 8" key="1">
    <citation type="submission" date="2020-03" db="EMBL/GenBank/DDBJ databases">
        <title>Two novel Motilibacter sp.</title>
        <authorList>
            <person name="Liu S."/>
        </authorList>
    </citation>
    <scope>NUCLEOTIDE SEQUENCE [LARGE SCALE GENOMIC DNA]</scope>
    <source>
        <strain evidence="7 8">E257</strain>
    </source>
</reference>
<gene>
    <name evidence="7" type="ORF">G9H71_07640</name>
</gene>
<dbReference type="Pfam" id="PF13298">
    <property type="entry name" value="LigD_N"/>
    <property type="match status" value="1"/>
</dbReference>
<dbReference type="RefSeq" id="WP_166280307.1">
    <property type="nucleotide sequence ID" value="NZ_JAANNP010000002.1"/>
</dbReference>